<accession>A0AB34IA15</accession>
<gene>
    <name evidence="1" type="ORF">AB1Y20_016942</name>
</gene>
<dbReference type="AlphaFoldDB" id="A0AB34IA15"/>
<organism evidence="1 2">
    <name type="scientific">Prymnesium parvum</name>
    <name type="common">Toxic golden alga</name>
    <dbReference type="NCBI Taxonomy" id="97485"/>
    <lineage>
        <taxon>Eukaryota</taxon>
        <taxon>Haptista</taxon>
        <taxon>Haptophyta</taxon>
        <taxon>Prymnesiophyceae</taxon>
        <taxon>Prymnesiales</taxon>
        <taxon>Prymnesiaceae</taxon>
        <taxon>Prymnesium</taxon>
    </lineage>
</organism>
<sequence>MAALSLEGLHSPGPIYTLPSSFAKASIRSRHPTWGHHGPTAMKQGRQRCEEVRFYGRGHLRELQGHFSPGPQYSVPGSIGGAAGNYTHASVRLAAAVPHSRARQTLCASALGGTACFTHTRGSFTDEGRIHGFEPAHAGTNYWRSATMLQPEEPELLSKAATREYKQTWHESAGSLRASKVQDELKRKLAERSRTLPKMPFRQVQDYRADPPLASVLGSATGHSDFGVLGGMDLQWRESKIQGYTGGAPRMGPPPKAGRLRYAFVQPMGPNSVPRDAAVADVDGGRITHYAVQRPHGEVLSKLWLQEHSVRSTPGA</sequence>
<keyword evidence="2" id="KW-1185">Reference proteome</keyword>
<name>A0AB34IA15_PRYPA</name>
<evidence type="ECO:0000313" key="1">
    <source>
        <dbReference type="EMBL" id="KAL1495581.1"/>
    </source>
</evidence>
<evidence type="ECO:0000313" key="2">
    <source>
        <dbReference type="Proteomes" id="UP001515480"/>
    </source>
</evidence>
<reference evidence="1 2" key="1">
    <citation type="journal article" date="2024" name="Science">
        <title>Giant polyketide synthase enzymes in the biosynthesis of giant marine polyether toxins.</title>
        <authorList>
            <person name="Fallon T.R."/>
            <person name="Shende V.V."/>
            <person name="Wierzbicki I.H."/>
            <person name="Pendleton A.L."/>
            <person name="Watervoot N.F."/>
            <person name="Auber R.P."/>
            <person name="Gonzalez D.J."/>
            <person name="Wisecaver J.H."/>
            <person name="Moore B.S."/>
        </authorList>
    </citation>
    <scope>NUCLEOTIDE SEQUENCE [LARGE SCALE GENOMIC DNA]</scope>
    <source>
        <strain evidence="1 2">12B1</strain>
    </source>
</reference>
<comment type="caution">
    <text evidence="1">The sequence shown here is derived from an EMBL/GenBank/DDBJ whole genome shotgun (WGS) entry which is preliminary data.</text>
</comment>
<dbReference type="EMBL" id="JBGBPQ010000032">
    <property type="protein sequence ID" value="KAL1495581.1"/>
    <property type="molecule type" value="Genomic_DNA"/>
</dbReference>
<proteinExistence type="predicted"/>
<protein>
    <submittedName>
        <fullName evidence="1">Uncharacterized protein</fullName>
    </submittedName>
</protein>
<dbReference type="Proteomes" id="UP001515480">
    <property type="component" value="Unassembled WGS sequence"/>
</dbReference>